<evidence type="ECO:0000256" key="1">
    <source>
        <dbReference type="ARBA" id="ARBA00023015"/>
    </source>
</evidence>
<proteinExistence type="predicted"/>
<organism evidence="6 7">
    <name type="scientific">Haloechinothrix alba</name>
    <dbReference type="NCBI Taxonomy" id="664784"/>
    <lineage>
        <taxon>Bacteria</taxon>
        <taxon>Bacillati</taxon>
        <taxon>Actinomycetota</taxon>
        <taxon>Actinomycetes</taxon>
        <taxon>Pseudonocardiales</taxon>
        <taxon>Pseudonocardiaceae</taxon>
        <taxon>Haloechinothrix</taxon>
    </lineage>
</organism>
<dbReference type="GO" id="GO:0003677">
    <property type="term" value="F:DNA binding"/>
    <property type="evidence" value="ECO:0007669"/>
    <property type="project" value="UniProtKB-UniRule"/>
</dbReference>
<keyword evidence="7" id="KW-1185">Reference proteome</keyword>
<dbReference type="PANTHER" id="PTHR47506:SF6">
    <property type="entry name" value="HTH-TYPE TRANSCRIPTIONAL REPRESSOR NEMR"/>
    <property type="match status" value="1"/>
</dbReference>
<dbReference type="EMBL" id="FZNW01000022">
    <property type="protein sequence ID" value="SNR83549.1"/>
    <property type="molecule type" value="Genomic_DNA"/>
</dbReference>
<evidence type="ECO:0000256" key="4">
    <source>
        <dbReference type="PROSITE-ProRule" id="PRU00335"/>
    </source>
</evidence>
<keyword evidence="2 4" id="KW-0238">DNA-binding</keyword>
<dbReference type="PRINTS" id="PR00455">
    <property type="entry name" value="HTHTETR"/>
</dbReference>
<dbReference type="InterPro" id="IPR001647">
    <property type="entry name" value="HTH_TetR"/>
</dbReference>
<dbReference type="RefSeq" id="WP_089302997.1">
    <property type="nucleotide sequence ID" value="NZ_FZNW01000022.1"/>
</dbReference>
<dbReference type="InterPro" id="IPR009057">
    <property type="entry name" value="Homeodomain-like_sf"/>
</dbReference>
<reference evidence="7" key="1">
    <citation type="submission" date="2017-06" db="EMBL/GenBank/DDBJ databases">
        <authorList>
            <person name="Varghese N."/>
            <person name="Submissions S."/>
        </authorList>
    </citation>
    <scope>NUCLEOTIDE SEQUENCE [LARGE SCALE GENOMIC DNA]</scope>
    <source>
        <strain evidence="7">DSM 45207</strain>
    </source>
</reference>
<evidence type="ECO:0000256" key="3">
    <source>
        <dbReference type="ARBA" id="ARBA00023163"/>
    </source>
</evidence>
<feature type="domain" description="HTH tetR-type" evidence="5">
    <location>
        <begin position="11"/>
        <end position="71"/>
    </location>
</feature>
<dbReference type="SUPFAM" id="SSF48498">
    <property type="entry name" value="Tetracyclin repressor-like, C-terminal domain"/>
    <property type="match status" value="1"/>
</dbReference>
<gene>
    <name evidence="6" type="ORF">SAMN06265360_1228</name>
</gene>
<keyword evidence="1" id="KW-0805">Transcription regulation</keyword>
<dbReference type="SUPFAM" id="SSF46689">
    <property type="entry name" value="Homeodomain-like"/>
    <property type="match status" value="1"/>
</dbReference>
<dbReference type="OrthoDB" id="7252896at2"/>
<dbReference type="Pfam" id="PF00440">
    <property type="entry name" value="TetR_N"/>
    <property type="match status" value="1"/>
</dbReference>
<protein>
    <submittedName>
        <fullName evidence="6">Transcriptional regulator, TetR family</fullName>
    </submittedName>
</protein>
<dbReference type="Gene3D" id="1.10.357.10">
    <property type="entry name" value="Tetracycline Repressor, domain 2"/>
    <property type="match status" value="1"/>
</dbReference>
<dbReference type="AlphaFoldDB" id="A0A238ZK96"/>
<evidence type="ECO:0000313" key="7">
    <source>
        <dbReference type="Proteomes" id="UP000198348"/>
    </source>
</evidence>
<evidence type="ECO:0000259" key="5">
    <source>
        <dbReference type="PROSITE" id="PS50977"/>
    </source>
</evidence>
<evidence type="ECO:0000313" key="6">
    <source>
        <dbReference type="EMBL" id="SNR83549.1"/>
    </source>
</evidence>
<dbReference type="Proteomes" id="UP000198348">
    <property type="component" value="Unassembled WGS sequence"/>
</dbReference>
<feature type="DNA-binding region" description="H-T-H motif" evidence="4">
    <location>
        <begin position="34"/>
        <end position="53"/>
    </location>
</feature>
<dbReference type="InterPro" id="IPR036271">
    <property type="entry name" value="Tet_transcr_reg_TetR-rel_C_sf"/>
</dbReference>
<dbReference type="PROSITE" id="PS50977">
    <property type="entry name" value="HTH_TETR_2"/>
    <property type="match status" value="1"/>
</dbReference>
<name>A0A238ZK96_9PSEU</name>
<sequence>MPRLTRAESQNRNRQVLLDAARERFLAEGYLATSIAKVADEAGFSTGVVYSNFGSKAELALHVLRDIQREQVAELDGIFRGQSDVEGKLDAFRQWAERAMASGWPRLELEFALDARTEDALVAAEAERQRSAVDHIAAAIEDQLPEGAPGGLVPVRALADSAVNVAIGLAVRRLIDPNVSVEYLLQLLRSLLTLISR</sequence>
<evidence type="ECO:0000256" key="2">
    <source>
        <dbReference type="ARBA" id="ARBA00023125"/>
    </source>
</evidence>
<accession>A0A238ZK96</accession>
<dbReference type="PANTHER" id="PTHR47506">
    <property type="entry name" value="TRANSCRIPTIONAL REGULATORY PROTEIN"/>
    <property type="match status" value="1"/>
</dbReference>
<keyword evidence="3" id="KW-0804">Transcription</keyword>